<dbReference type="EMBL" id="DS985244">
    <property type="protein sequence ID" value="EDV26089.1"/>
    <property type="molecule type" value="Genomic_DNA"/>
</dbReference>
<feature type="region of interest" description="Disordered" evidence="9">
    <location>
        <begin position="767"/>
        <end position="804"/>
    </location>
</feature>
<dbReference type="Proteomes" id="UP000009022">
    <property type="component" value="Unassembled WGS sequence"/>
</dbReference>
<sequence length="1228" mass="140721">MANTRPKKYQTLTEVYLTWANFHLANRDLKIKKIQHDFCDGILLCHLIELTSNHQLLHKVQQSQSVMSQINNVAILLEFMKNCGIKLTTKPEDIVKGDIRSILSILWAIFIHFDVHGNDSTTYLRTTAQAMKKLTKWCRDQLNITDKLDMKRTPFVKCYQDGKLLAGVIQKYCKLPSSTADSYGGSPNDKLRHFTSVIEAAENQLGIPNNLIRPSDILQGKADEHILLIFLALLKHRVEEDNLTKEKQVKDSIAEGRNKYEIKTRNNSSWTELNHLTKPLRNQLKTTSAPSKVKMNDINKDEVTSEALKTLHQRIHFYKDARLETFQKSNQDSHSKPYGERTPMSEPAQAVKSADNNDDEQALASKINGHANQLSQYQNMADSKVDSSYPLLNRVGQDGSNEPNGTSTLHDSHHDSRYLIENESRKVQQELEKLEKQLHASKQRFNQPDSVTELLISSQELDLELNDRIQNHQLYENNVEVKPVDNRQHLESTAIIENNTSIGYDKLQPLSTLNQYHGKLELQHQFDEQQIELIKVKKEKEDWIAKQSQLEQRIQRLNQQLGSEKEIQLELGKQNILLKEKLIKLEENLQRCTQQNRQNQDFEVDKIRDEWEMMKKNKDFYEDQIQRLVRENTILQTKLDDFHVVKQELMEVQQDFKVTITDKMAKLQQENDQLREALHEVESLRHEGMQFKVQLNEILQENNQLHQQLDSAEQMQSYVSQIKDELDQLELENGQLHRKNQLLFDHQNDGENNVAPIQSSTVATTLDPNLNHQDLEPTDSLPSSPVNHSHLVNGQGNDDNHFNQTLDTDLSTLSRESTKLKEIEIRLDDLRRENKLLSGSLRDTEVAFHSLTNSFNMDDQAPSNAIGPSSTTTQDTYQAANLHLPMVEKHDPAPSSIMTAKIEESEMNSITNGNDPVRTTHVEYFSSQQYHHNPFISIKNDNHHLHNRDISHANFNEGKNTLPDGKGSLSEKSVEYNSNQYGNPFLNTHANGYRDNQSHQDDSITKNDHLLNMGENQEAIATNPTSVVQSHANYDSGHFSASYNGHRTNTIHGNRSLGRDREDYNHQPNMDVIKQPTNHSLPSTLNHEYRLAKMPGNDLQPAKNKSTVITTTTTSNGSFDREEVAKQPFRMEIKVQQEKSNGDVYGGSCTSSFNNENVSSRISVFSEDSYMEFATTTRNQGKGIPAGHHPRSAIPSHQPQQGRDRKYMDNYYNHGHDSFDSILTDAKL</sequence>
<evidence type="ECO:0000313" key="12">
    <source>
        <dbReference type="Proteomes" id="UP000009022"/>
    </source>
</evidence>
<feature type="region of interest" description="Disordered" evidence="9">
    <location>
        <begin position="1180"/>
        <end position="1208"/>
    </location>
</feature>
<evidence type="ECO:0000256" key="2">
    <source>
        <dbReference type="ARBA" id="ARBA00005666"/>
    </source>
</evidence>
<evidence type="ECO:0000256" key="9">
    <source>
        <dbReference type="SAM" id="MobiDB-lite"/>
    </source>
</evidence>
<dbReference type="GO" id="GO:0003779">
    <property type="term" value="F:actin binding"/>
    <property type="evidence" value="ECO:0000318"/>
    <property type="project" value="GO_Central"/>
</dbReference>
<feature type="region of interest" description="Disordered" evidence="9">
    <location>
        <begin position="1095"/>
        <end position="1114"/>
    </location>
</feature>
<dbReference type="InterPro" id="IPR036872">
    <property type="entry name" value="CH_dom_sf"/>
</dbReference>
<evidence type="ECO:0000256" key="8">
    <source>
        <dbReference type="SAM" id="Coils"/>
    </source>
</evidence>
<comment type="subcellular location">
    <subcellularLocation>
        <location evidence="1">Cytoplasm</location>
        <location evidence="1">Cytoskeleton</location>
    </subcellularLocation>
</comment>
<feature type="region of interest" description="Disordered" evidence="9">
    <location>
        <begin position="326"/>
        <end position="359"/>
    </location>
</feature>
<dbReference type="STRING" id="10228.B3RW00"/>
<dbReference type="InParanoid" id="B3RW00"/>
<feature type="compositionally biased region" description="Basic and acidic residues" evidence="9">
    <location>
        <begin position="326"/>
        <end position="339"/>
    </location>
</feature>
<feature type="coiled-coil region" evidence="8">
    <location>
        <begin position="417"/>
        <end position="444"/>
    </location>
</feature>
<keyword evidence="3" id="KW-0963">Cytoplasm</keyword>
<dbReference type="AlphaFoldDB" id="B3RW00"/>
<reference evidence="11 12" key="1">
    <citation type="journal article" date="2008" name="Nature">
        <title>The Trichoplax genome and the nature of placozoans.</title>
        <authorList>
            <person name="Srivastava M."/>
            <person name="Begovic E."/>
            <person name="Chapman J."/>
            <person name="Putnam N.H."/>
            <person name="Hellsten U."/>
            <person name="Kawashima T."/>
            <person name="Kuo A."/>
            <person name="Mitros T."/>
            <person name="Salamov A."/>
            <person name="Carpenter M.L."/>
            <person name="Signorovitch A.Y."/>
            <person name="Moreno M.A."/>
            <person name="Kamm K."/>
            <person name="Grimwood J."/>
            <person name="Schmutz J."/>
            <person name="Shapiro H."/>
            <person name="Grigoriev I.V."/>
            <person name="Buss L.W."/>
            <person name="Schierwater B."/>
            <person name="Dellaporta S.L."/>
            <person name="Rokhsar D.S."/>
        </authorList>
    </citation>
    <scope>NUCLEOTIDE SEQUENCE [LARGE SCALE GENOMIC DNA]</scope>
    <source>
        <strain evidence="11 12">Grell-BS-1999</strain>
    </source>
</reference>
<feature type="domain" description="Calponin-homology (CH)" evidence="10">
    <location>
        <begin position="10"/>
        <end position="114"/>
    </location>
</feature>
<evidence type="ECO:0000259" key="10">
    <source>
        <dbReference type="PROSITE" id="PS50021"/>
    </source>
</evidence>
<dbReference type="CTD" id="6752830"/>
<dbReference type="GO" id="GO:0015629">
    <property type="term" value="C:actin cytoskeleton"/>
    <property type="evidence" value="ECO:0000318"/>
    <property type="project" value="GO_Central"/>
</dbReference>
<keyword evidence="12" id="KW-1185">Reference proteome</keyword>
<accession>B3RW00</accession>
<evidence type="ECO:0000256" key="7">
    <source>
        <dbReference type="ARBA" id="ARBA00023212"/>
    </source>
</evidence>
<dbReference type="GO" id="GO:0071963">
    <property type="term" value="P:establishment or maintenance of cell polarity regulating cell shape"/>
    <property type="evidence" value="ECO:0000318"/>
    <property type="project" value="GO_Central"/>
</dbReference>
<dbReference type="SUPFAM" id="SSF47576">
    <property type="entry name" value="Calponin-homology domain, CH-domain"/>
    <property type="match status" value="1"/>
</dbReference>
<comment type="similarity">
    <text evidence="2">Belongs to the parvin family.</text>
</comment>
<feature type="compositionally biased region" description="Polar residues" evidence="9">
    <location>
        <begin position="780"/>
        <end position="804"/>
    </location>
</feature>
<evidence type="ECO:0000256" key="4">
    <source>
        <dbReference type="ARBA" id="ARBA00022737"/>
    </source>
</evidence>
<feature type="domain" description="Calponin-homology (CH)" evidence="10">
    <location>
        <begin position="128"/>
        <end position="239"/>
    </location>
</feature>
<proteinExistence type="inferred from homology"/>
<dbReference type="GeneID" id="6752830"/>
<dbReference type="InterPro" id="IPR028433">
    <property type="entry name" value="Parvin"/>
</dbReference>
<feature type="compositionally biased region" description="Polar residues" evidence="9">
    <location>
        <begin position="398"/>
        <end position="409"/>
    </location>
</feature>
<evidence type="ECO:0000256" key="3">
    <source>
        <dbReference type="ARBA" id="ARBA00022490"/>
    </source>
</evidence>
<dbReference type="PROSITE" id="PS50021">
    <property type="entry name" value="CH"/>
    <property type="match status" value="2"/>
</dbReference>
<feature type="region of interest" description="Disordered" evidence="9">
    <location>
        <begin position="390"/>
        <end position="415"/>
    </location>
</feature>
<dbReference type="PANTHER" id="PTHR12114:SF8">
    <property type="entry name" value="CALPONIN-HOMOLOGY (CH) DOMAIN-CONTAINING PROTEIN"/>
    <property type="match status" value="1"/>
</dbReference>
<dbReference type="GO" id="GO:0034446">
    <property type="term" value="P:substrate adhesion-dependent cell spreading"/>
    <property type="evidence" value="ECO:0000318"/>
    <property type="project" value="GO_Central"/>
</dbReference>
<dbReference type="OrthoDB" id="6156915at2759"/>
<keyword evidence="7" id="KW-0206">Cytoskeleton</keyword>
<dbReference type="Gene3D" id="1.10.418.10">
    <property type="entry name" value="Calponin-like domain"/>
    <property type="match status" value="2"/>
</dbReference>
<dbReference type="KEGG" id="tad:TRIADDRAFT_55836"/>
<dbReference type="HOGENOM" id="CLU_267989_0_0_1"/>
<protein>
    <recommendedName>
        <fullName evidence="10">Calponin-homology (CH) domain-containing protein</fullName>
    </recommendedName>
</protein>
<evidence type="ECO:0000313" key="11">
    <source>
        <dbReference type="EMBL" id="EDV26089.1"/>
    </source>
</evidence>
<gene>
    <name evidence="11" type="ORF">TRIADDRAFT_55836</name>
</gene>
<dbReference type="PANTHER" id="PTHR12114">
    <property type="entry name" value="PARVIN"/>
    <property type="match status" value="1"/>
</dbReference>
<dbReference type="InterPro" id="IPR001715">
    <property type="entry name" value="CH_dom"/>
</dbReference>
<dbReference type="GO" id="GO:0030036">
    <property type="term" value="P:actin cytoskeleton organization"/>
    <property type="evidence" value="ECO:0000318"/>
    <property type="project" value="GO_Central"/>
</dbReference>
<evidence type="ECO:0000256" key="1">
    <source>
        <dbReference type="ARBA" id="ARBA00004245"/>
    </source>
</evidence>
<dbReference type="GO" id="GO:0030031">
    <property type="term" value="P:cell projection assembly"/>
    <property type="evidence" value="ECO:0000318"/>
    <property type="project" value="GO_Central"/>
</dbReference>
<dbReference type="SMART" id="SM00033">
    <property type="entry name" value="CH"/>
    <property type="match status" value="2"/>
</dbReference>
<organism evidence="11 12">
    <name type="scientific">Trichoplax adhaerens</name>
    <name type="common">Trichoplax reptans</name>
    <dbReference type="NCBI Taxonomy" id="10228"/>
    <lineage>
        <taxon>Eukaryota</taxon>
        <taxon>Metazoa</taxon>
        <taxon>Placozoa</taxon>
        <taxon>Uniplacotomia</taxon>
        <taxon>Trichoplacea</taxon>
        <taxon>Trichoplacidae</taxon>
        <taxon>Trichoplax</taxon>
    </lineage>
</organism>
<feature type="coiled-coil region" evidence="8">
    <location>
        <begin position="519"/>
        <end position="739"/>
    </location>
</feature>
<evidence type="ECO:0000256" key="5">
    <source>
        <dbReference type="ARBA" id="ARBA00022889"/>
    </source>
</evidence>
<keyword evidence="6" id="KW-0009">Actin-binding</keyword>
<dbReference type="GO" id="GO:0005737">
    <property type="term" value="C:cytoplasm"/>
    <property type="evidence" value="ECO:0000318"/>
    <property type="project" value="GO_Central"/>
</dbReference>
<dbReference type="RefSeq" id="XP_002112122.1">
    <property type="nucleotide sequence ID" value="XM_002112086.1"/>
</dbReference>
<dbReference type="PhylomeDB" id="B3RW00"/>
<keyword evidence="4" id="KW-0677">Repeat</keyword>
<feature type="coiled-coil region" evidence="8">
    <location>
        <begin position="813"/>
        <end position="840"/>
    </location>
</feature>
<dbReference type="eggNOG" id="KOG0516">
    <property type="taxonomic scope" value="Eukaryota"/>
</dbReference>
<name>B3RW00_TRIAD</name>
<evidence type="ECO:0000256" key="6">
    <source>
        <dbReference type="ARBA" id="ARBA00023203"/>
    </source>
</evidence>
<dbReference type="GO" id="GO:0005925">
    <property type="term" value="C:focal adhesion"/>
    <property type="evidence" value="ECO:0000318"/>
    <property type="project" value="GO_Central"/>
</dbReference>
<keyword evidence="8" id="KW-0175">Coiled coil</keyword>
<dbReference type="Pfam" id="PF00307">
    <property type="entry name" value="CH"/>
    <property type="match status" value="2"/>
</dbReference>
<keyword evidence="5" id="KW-0130">Cell adhesion</keyword>